<evidence type="ECO:0000256" key="1">
    <source>
        <dbReference type="SAM" id="MobiDB-lite"/>
    </source>
</evidence>
<dbReference type="GeneID" id="106170153"/>
<dbReference type="AlphaFoldDB" id="A0A1S3J4Z1"/>
<gene>
    <name evidence="3" type="primary">LOC106170153</name>
</gene>
<sequence length="647" mass="73454">MDMDHFWAEIAHSEGCIPYQTKTWLQYYLSTDERQEYLAMHEPLNLPQLRKEQRRVAALMQSQQTVRHSHRVKRHPLNVDYLYWCSHIDPDGHHRNPALDHLKHGLRAVRGEHPCDFFPNNSHECKNNDKNNPDGVFGTKKKKVKESKKIAPEESLVLPGLDFSEDYDYDAWRRRTAKGRHLVQSLDSTLDDPDLRKNGQPLGQSLDSALDQRVVKLPSISKTNKVTTQVNPKRENGQQTSVSNSNKIGQSSQVTSVSAENSLSNISMTEPSNTTSSRANSKKKPGKVQFGVKSEYFYTDGDSQKLEPHVSRLDSQTSLITQVQAANEKPVIRNDTPPRLLYTHIKEKQGRDRLASMMSQSRGSSGAGWCECGEEYRKGQGGLCKNCGKKRRKSKKKDEEKLDNMSDLQSGQLLYNRYGIEDTPPVVSPDIEKFLLKSILKDKNSERQKKEKRESINDDSNTVTFENNIEEEVEEEQEIANGETVVESNNKPIGETLAHEGEDLSQQSSEDLLPLTDIHRDAYLAALNEARFRVLPEEPWMLGTNVSRAFVFSYFKHIPENCECEKCSNARLAKTGGARNNQKKVVPVSKKRAIKSKTSEMTSIFGDVKISEHYPGGSKGWRQYNIPVKRSRKKLETVISSVQNLDA</sequence>
<evidence type="ECO:0000313" key="3">
    <source>
        <dbReference type="RefSeq" id="XP_013405353.1"/>
    </source>
</evidence>
<reference evidence="3" key="1">
    <citation type="submission" date="2025-08" db="UniProtKB">
        <authorList>
            <consortium name="RefSeq"/>
        </authorList>
    </citation>
    <scope>IDENTIFICATION</scope>
    <source>
        <tissue evidence="3">Gonads</tissue>
    </source>
</reference>
<dbReference type="OrthoDB" id="10033126at2759"/>
<dbReference type="Proteomes" id="UP000085678">
    <property type="component" value="Unplaced"/>
</dbReference>
<organism evidence="2 3">
    <name type="scientific">Lingula anatina</name>
    <name type="common">Brachiopod</name>
    <name type="synonym">Lingula unguis</name>
    <dbReference type="NCBI Taxonomy" id="7574"/>
    <lineage>
        <taxon>Eukaryota</taxon>
        <taxon>Metazoa</taxon>
        <taxon>Spiralia</taxon>
        <taxon>Lophotrochozoa</taxon>
        <taxon>Brachiopoda</taxon>
        <taxon>Linguliformea</taxon>
        <taxon>Lingulata</taxon>
        <taxon>Lingulida</taxon>
        <taxon>Linguloidea</taxon>
        <taxon>Lingulidae</taxon>
        <taxon>Lingula</taxon>
    </lineage>
</organism>
<protein>
    <submittedName>
        <fullName evidence="3">Uncharacterized protein LOC106170153 isoform X1</fullName>
    </submittedName>
</protein>
<dbReference type="InParanoid" id="A0A1S3J4Z1"/>
<proteinExistence type="predicted"/>
<feature type="region of interest" description="Disordered" evidence="1">
    <location>
        <begin position="189"/>
        <end position="287"/>
    </location>
</feature>
<keyword evidence="2" id="KW-1185">Reference proteome</keyword>
<dbReference type="RefSeq" id="XP_013405353.1">
    <property type="nucleotide sequence ID" value="XM_013549899.2"/>
</dbReference>
<evidence type="ECO:0000313" key="2">
    <source>
        <dbReference type="Proteomes" id="UP000085678"/>
    </source>
</evidence>
<accession>A0A1S3J4Z1</accession>
<name>A0A1S3J4Z1_LINAN</name>
<dbReference type="KEGG" id="lak:106170153"/>
<feature type="compositionally biased region" description="Polar residues" evidence="1">
    <location>
        <begin position="220"/>
        <end position="279"/>
    </location>
</feature>